<dbReference type="SUPFAM" id="SSF48403">
    <property type="entry name" value="Ankyrin repeat"/>
    <property type="match status" value="1"/>
</dbReference>
<dbReference type="OrthoDB" id="598775at2759"/>
<dbReference type="Pfam" id="PF12796">
    <property type="entry name" value="Ank_2"/>
    <property type="match status" value="1"/>
</dbReference>
<evidence type="ECO:0000313" key="4">
    <source>
        <dbReference type="Proteomes" id="UP000315496"/>
    </source>
</evidence>
<feature type="region of interest" description="Disordered" evidence="2">
    <location>
        <begin position="237"/>
        <end position="317"/>
    </location>
</feature>
<dbReference type="VEuPathDB" id="GiardiaDB:GMRT_12114"/>
<dbReference type="PANTHER" id="PTHR24120">
    <property type="entry name" value="GH07239P"/>
    <property type="match status" value="1"/>
</dbReference>
<dbReference type="InterPro" id="IPR002110">
    <property type="entry name" value="Ankyrin_rpt"/>
</dbReference>
<proteinExistence type="predicted"/>
<feature type="repeat" description="ANK" evidence="1">
    <location>
        <begin position="60"/>
        <end position="92"/>
    </location>
</feature>
<dbReference type="Pfam" id="PF00023">
    <property type="entry name" value="Ank"/>
    <property type="match status" value="1"/>
</dbReference>
<dbReference type="PANTHER" id="PTHR24120:SF4">
    <property type="entry name" value="GH07239P"/>
    <property type="match status" value="1"/>
</dbReference>
<dbReference type="PROSITE" id="PS50297">
    <property type="entry name" value="ANK_REP_REGION"/>
    <property type="match status" value="2"/>
</dbReference>
<feature type="compositionally biased region" description="Basic and acidic residues" evidence="2">
    <location>
        <begin position="282"/>
        <end position="317"/>
    </location>
</feature>
<organism evidence="3 4">
    <name type="scientific">Giardia muris</name>
    <dbReference type="NCBI Taxonomy" id="5742"/>
    <lineage>
        <taxon>Eukaryota</taxon>
        <taxon>Metamonada</taxon>
        <taxon>Diplomonadida</taxon>
        <taxon>Hexamitidae</taxon>
        <taxon>Giardiinae</taxon>
        <taxon>Giardia</taxon>
    </lineage>
</organism>
<dbReference type="InterPro" id="IPR036770">
    <property type="entry name" value="Ankyrin_rpt-contain_sf"/>
</dbReference>
<accession>A0A4Z1STD6</accession>
<feature type="region of interest" description="Disordered" evidence="2">
    <location>
        <begin position="544"/>
        <end position="565"/>
    </location>
</feature>
<comment type="caution">
    <text evidence="3">The sequence shown here is derived from an EMBL/GenBank/DDBJ whole genome shotgun (WGS) entry which is preliminary data.</text>
</comment>
<keyword evidence="4" id="KW-1185">Reference proteome</keyword>
<dbReference type="SMART" id="SM00248">
    <property type="entry name" value="ANK"/>
    <property type="match status" value="4"/>
</dbReference>
<dbReference type="Proteomes" id="UP000315496">
    <property type="component" value="Chromosome 4"/>
</dbReference>
<evidence type="ECO:0000313" key="3">
    <source>
        <dbReference type="EMBL" id="TNJ26908.1"/>
    </source>
</evidence>
<gene>
    <name evidence="3" type="ORF">GMRT_12114</name>
</gene>
<evidence type="ECO:0000256" key="2">
    <source>
        <dbReference type="SAM" id="MobiDB-lite"/>
    </source>
</evidence>
<feature type="region of interest" description="Disordered" evidence="2">
    <location>
        <begin position="427"/>
        <end position="466"/>
    </location>
</feature>
<evidence type="ECO:0000256" key="1">
    <source>
        <dbReference type="PROSITE-ProRule" id="PRU00023"/>
    </source>
</evidence>
<sequence>MTSLIAAAQRGDLDGVRGRLNEAGGSDERGNTALMYAAREGHLEIAELLLPQEGRKVNPHGNTALMIAAQHGRTRLVELLIPREAQMQNRAGKTALMYAAENGHEDAVIALLPTEKCYANDQGKTALMYAAENGYELISSILASHEQGMRNYIGKAAINYAQLGGHEMIVQILECGEHALMQNEGFTASIPHDSSDDYDDIRRPVAYTRDRRSSSTKGPFAADQIATQELLLETDDGELRRTASCGRAPSTRQRAAMRDLARGVSPHAASRTRDSSVAIRAGPRDHSAATTLVDHRSNEFTQEGADRRNSLQERKKTGYDKATQQFIDNLVDINENPDLHLNVSMYASMQASEVSHQASQLGGLISMDQSSMTGGRSVPSALATLTYDTTLADYSSTGNSINYSINGGTVQGAGEPPIRQARVPIEDRGEGEKAPAWPPHINRKVPPPVPGGAHLASNTRDTQKNGARKSFFEGMGSDSGYDDVEFPREVIESPGPLTRGLARDEQTRLATQYTDGSWTGRTSQTGRALSPQQALATKYLEDPDRAGGIMRPEEDTSSEQASGSGHALTAAEKIFVPHSPMADVVPLPAGWRKSSDRPSFDGITTDEGSDIAPTTGYVPIDAGCGAADAISSPFGNGRPTSGIMPRSLGENSLASEHGGSTVVNREESRKLSREIHDLKAQIAKLREQIKTKERECETYRQQIGRSQSTQKIYADSCKLQEEEVEVVRQRLELKERELEQARDELSKRDQENEQLAAELVTVTDYLNELGEQTRLKGEEAASMQQSLRVASEAARNATGIDVRSPTSPQKQSLRLEIASVRRSITTLQDQAHARAKELAELKMRRQFNQYKMDEMTKLMQQLNEIAAKPKGPPIPPPGSRVLVMIPCAHMVVNPSSNFHWTENTRCPKCSLPISNLIEVEDV</sequence>
<dbReference type="EMBL" id="VDLU01000004">
    <property type="protein sequence ID" value="TNJ26908.1"/>
    <property type="molecule type" value="Genomic_DNA"/>
</dbReference>
<dbReference type="Gene3D" id="1.25.40.20">
    <property type="entry name" value="Ankyrin repeat-containing domain"/>
    <property type="match status" value="1"/>
</dbReference>
<feature type="region of interest" description="Disordered" evidence="2">
    <location>
        <begin position="637"/>
        <end position="670"/>
    </location>
</feature>
<protein>
    <submittedName>
        <fullName evidence="3">Ankyrin repeat protein 1</fullName>
    </submittedName>
</protein>
<name>A0A4Z1STD6_GIAMU</name>
<reference evidence="3 4" key="1">
    <citation type="submission" date="2019-05" db="EMBL/GenBank/DDBJ databases">
        <title>The compact genome of Giardia muris reveals important steps in the evolution of intestinal protozoan parasites.</title>
        <authorList>
            <person name="Xu F."/>
            <person name="Jimenez-Gonzalez A."/>
            <person name="Einarsson E."/>
            <person name="Astvaldsson A."/>
            <person name="Peirasmaki D."/>
            <person name="Eckmann L."/>
            <person name="Andersson J.O."/>
            <person name="Svard S.G."/>
            <person name="Jerlstrom-Hultqvist J."/>
        </authorList>
    </citation>
    <scope>NUCLEOTIDE SEQUENCE [LARGE SCALE GENOMIC DNA]</scope>
    <source>
        <strain evidence="3 4">Roberts-Thomson</strain>
    </source>
</reference>
<dbReference type="AlphaFoldDB" id="A0A4Z1STD6"/>
<feature type="region of interest" description="Disordered" evidence="2">
    <location>
        <begin position="589"/>
        <end position="613"/>
    </location>
</feature>
<keyword evidence="1" id="KW-0040">ANK repeat</keyword>
<dbReference type="PROSITE" id="PS50088">
    <property type="entry name" value="ANK_REPEAT"/>
    <property type="match status" value="2"/>
</dbReference>
<feature type="repeat" description="ANK" evidence="1">
    <location>
        <begin position="29"/>
        <end position="50"/>
    </location>
</feature>